<accession>A0ABM8W613</accession>
<evidence type="ECO:0000313" key="4">
    <source>
        <dbReference type="Proteomes" id="UP000789901"/>
    </source>
</evidence>
<gene>
    <name evidence="3" type="ORF">GMARGA_LOCUS3789</name>
</gene>
<sequence length="511" mass="58749">MSNSTLQVGMKFPDMESVRSALDNYSVETSSPYKFRTNKSNKLLVVCPIYEADEASTCPFTISANKRKDGYIHIIRLIQHDQNCKTFSETFKARESYFMKFTALLVEDILALKPRDIVNRLRSEVGAEVSYMKAWRSQANNKKGSTEEIEKSYQCINSLLDNLLIESPRSVIAFEVDDKNQFTRVFLCLWLWIKAAEHCRPVFTFDTCHLKSSYKGVYFSVSAIDGKGKLVPIAFAICSVENSDNWMWFCEHLRTALPLMNTIKTVIISDYEKHIEKNVNTKFKTKLGGKIWAAAKALHVEEFDEIMKEISNLNKEASIYLSEIPSATWTLSKCPQSRFGHLTSNTSESLNSWLYKERFVEPFDTIILFVRRVNTLYYNHHTTYSSIQAILPPTTTQQLQSVINHCHNRIVYQVNESVFEVKSNNGNFCIVDLILLTCTYKQFQEYRFSCIHTCAAILKACKQPSQYVHTTYYTTTLQNVYKESVQPVDMETCCFDNKTLLPASIKQAGRP</sequence>
<proteinExistence type="predicted"/>
<comment type="caution">
    <text evidence="3">The sequence shown here is derived from an EMBL/GenBank/DDBJ whole genome shotgun (WGS) entry which is preliminary data.</text>
</comment>
<name>A0ABM8W613_GIGMA</name>
<feature type="domain" description="MULE transposase" evidence="2">
    <location>
        <begin position="202"/>
        <end position="283"/>
    </location>
</feature>
<dbReference type="InterPro" id="IPR004332">
    <property type="entry name" value="Transposase_MuDR"/>
</dbReference>
<dbReference type="Pfam" id="PF10551">
    <property type="entry name" value="MULE"/>
    <property type="match status" value="1"/>
</dbReference>
<keyword evidence="4" id="KW-1185">Reference proteome</keyword>
<dbReference type="Proteomes" id="UP000789901">
    <property type="component" value="Unassembled WGS sequence"/>
</dbReference>
<dbReference type="InterPro" id="IPR018289">
    <property type="entry name" value="MULE_transposase_dom"/>
</dbReference>
<feature type="domain" description="Transposase MuDR plant" evidence="1">
    <location>
        <begin position="4"/>
        <end position="69"/>
    </location>
</feature>
<evidence type="ECO:0000259" key="1">
    <source>
        <dbReference type="Pfam" id="PF03108"/>
    </source>
</evidence>
<evidence type="ECO:0000313" key="3">
    <source>
        <dbReference type="EMBL" id="CAG8534640.1"/>
    </source>
</evidence>
<dbReference type="Pfam" id="PF03108">
    <property type="entry name" value="DBD_Tnp_Mut"/>
    <property type="match status" value="1"/>
</dbReference>
<dbReference type="EMBL" id="CAJVQB010001413">
    <property type="protein sequence ID" value="CAG8534640.1"/>
    <property type="molecule type" value="Genomic_DNA"/>
</dbReference>
<dbReference type="PANTHER" id="PTHR31973:SF187">
    <property type="entry name" value="MUTATOR TRANSPOSASE MUDRA PROTEIN"/>
    <property type="match status" value="1"/>
</dbReference>
<evidence type="ECO:0000259" key="2">
    <source>
        <dbReference type="Pfam" id="PF10551"/>
    </source>
</evidence>
<reference evidence="3 4" key="1">
    <citation type="submission" date="2021-06" db="EMBL/GenBank/DDBJ databases">
        <authorList>
            <person name="Kallberg Y."/>
            <person name="Tangrot J."/>
            <person name="Rosling A."/>
        </authorList>
    </citation>
    <scope>NUCLEOTIDE SEQUENCE [LARGE SCALE GENOMIC DNA]</scope>
    <source>
        <strain evidence="3 4">120-4 pot B 10/14</strain>
    </source>
</reference>
<dbReference type="PANTHER" id="PTHR31973">
    <property type="entry name" value="POLYPROTEIN, PUTATIVE-RELATED"/>
    <property type="match status" value="1"/>
</dbReference>
<organism evidence="3 4">
    <name type="scientific">Gigaspora margarita</name>
    <dbReference type="NCBI Taxonomy" id="4874"/>
    <lineage>
        <taxon>Eukaryota</taxon>
        <taxon>Fungi</taxon>
        <taxon>Fungi incertae sedis</taxon>
        <taxon>Mucoromycota</taxon>
        <taxon>Glomeromycotina</taxon>
        <taxon>Glomeromycetes</taxon>
        <taxon>Diversisporales</taxon>
        <taxon>Gigasporaceae</taxon>
        <taxon>Gigaspora</taxon>
    </lineage>
</organism>
<protein>
    <submittedName>
        <fullName evidence="3">2196_t:CDS:1</fullName>
    </submittedName>
</protein>